<dbReference type="Proteomes" id="UP001501725">
    <property type="component" value="Unassembled WGS sequence"/>
</dbReference>
<dbReference type="EMBL" id="BAABGY010000006">
    <property type="protein sequence ID" value="GAA4325642.1"/>
    <property type="molecule type" value="Genomic_DNA"/>
</dbReference>
<evidence type="ECO:0000256" key="1">
    <source>
        <dbReference type="SAM" id="MobiDB-lite"/>
    </source>
</evidence>
<gene>
    <name evidence="2" type="ORF">GCM10023184_13770</name>
</gene>
<keyword evidence="3" id="KW-1185">Reference proteome</keyword>
<evidence type="ECO:0000313" key="3">
    <source>
        <dbReference type="Proteomes" id="UP001501725"/>
    </source>
</evidence>
<evidence type="ECO:0000313" key="2">
    <source>
        <dbReference type="EMBL" id="GAA4325642.1"/>
    </source>
</evidence>
<feature type="region of interest" description="Disordered" evidence="1">
    <location>
        <begin position="1"/>
        <end position="49"/>
    </location>
</feature>
<proteinExistence type="predicted"/>
<sequence length="91" mass="10493">MARFKLSRDDSGKHTWKAEGTNPETGRPMTIRGGQPGTPVGRENPRSERTFDARHDATGMTPKKYINKLRWDNKAPLGRFLDIPDRLFRRK</sequence>
<comment type="caution">
    <text evidence="2">The sequence shown here is derived from an EMBL/GenBank/DDBJ whole genome shotgun (WGS) entry which is preliminary data.</text>
</comment>
<dbReference type="RefSeq" id="WP_345254549.1">
    <property type="nucleotide sequence ID" value="NZ_BAABGY010000006.1"/>
</dbReference>
<name>A0ABP8GJQ5_9BACT</name>
<accession>A0ABP8GJQ5</accession>
<reference evidence="3" key="1">
    <citation type="journal article" date="2019" name="Int. J. Syst. Evol. Microbiol.">
        <title>The Global Catalogue of Microorganisms (GCM) 10K type strain sequencing project: providing services to taxonomists for standard genome sequencing and annotation.</title>
        <authorList>
            <consortium name="The Broad Institute Genomics Platform"/>
            <consortium name="The Broad Institute Genome Sequencing Center for Infectious Disease"/>
            <person name="Wu L."/>
            <person name="Ma J."/>
        </authorList>
    </citation>
    <scope>NUCLEOTIDE SEQUENCE [LARGE SCALE GENOMIC DNA]</scope>
    <source>
        <strain evidence="3">JCM 17919</strain>
    </source>
</reference>
<feature type="compositionally biased region" description="Basic and acidic residues" evidence="1">
    <location>
        <begin position="1"/>
        <end position="17"/>
    </location>
</feature>
<protein>
    <submittedName>
        <fullName evidence="2">Uncharacterized protein</fullName>
    </submittedName>
</protein>
<organism evidence="2 3">
    <name type="scientific">Flaviaesturariibacter amylovorans</name>
    <dbReference type="NCBI Taxonomy" id="1084520"/>
    <lineage>
        <taxon>Bacteria</taxon>
        <taxon>Pseudomonadati</taxon>
        <taxon>Bacteroidota</taxon>
        <taxon>Chitinophagia</taxon>
        <taxon>Chitinophagales</taxon>
        <taxon>Chitinophagaceae</taxon>
        <taxon>Flaviaestuariibacter</taxon>
    </lineage>
</organism>